<evidence type="ECO:0000313" key="2">
    <source>
        <dbReference type="Proteomes" id="UP000509302"/>
    </source>
</evidence>
<dbReference type="EMBL" id="CP058595">
    <property type="protein sequence ID" value="QLG46915.1"/>
    <property type="molecule type" value="Genomic_DNA"/>
</dbReference>
<dbReference type="InterPro" id="IPR049457">
    <property type="entry name" value="Emfourin"/>
</dbReference>
<organism evidence="1 2">
    <name type="scientific">Costertonia aggregata</name>
    <dbReference type="NCBI Taxonomy" id="343403"/>
    <lineage>
        <taxon>Bacteria</taxon>
        <taxon>Pseudomonadati</taxon>
        <taxon>Bacteroidota</taxon>
        <taxon>Flavobacteriia</taxon>
        <taxon>Flavobacteriales</taxon>
        <taxon>Flavobacteriaceae</taxon>
        <taxon>Costertonia</taxon>
    </lineage>
</organism>
<dbReference type="RefSeq" id="WP_179243194.1">
    <property type="nucleotide sequence ID" value="NZ_CP058595.1"/>
</dbReference>
<protein>
    <submittedName>
        <fullName evidence="1">Uncharacterized protein</fullName>
    </submittedName>
</protein>
<sequence>MNYTIQIEGGFTGIPQFYEGELELTENERSQLLDIFKKEKNDQSDASMLRDGLQYHIKFIEGDMDMEYRFSEKNLPDNLRILIDKIRLKNDR</sequence>
<dbReference type="AlphaFoldDB" id="A0A7H9AUP5"/>
<gene>
    <name evidence="1" type="ORF">HYG79_16660</name>
</gene>
<accession>A0A7H9AUP5</accession>
<reference evidence="1 2" key="1">
    <citation type="journal article" date="2006" name="Int. J. Syst. Evol. Microbiol.">
        <title>Costertonia aggregata gen. nov., sp. nov., a mesophilic marine bacterium of the family Flavobacteriaceae, isolated from a mature biofilm.</title>
        <authorList>
            <person name="Kwon K.K."/>
            <person name="Lee Y.K."/>
            <person name="Lee H.K."/>
        </authorList>
    </citation>
    <scope>NUCLEOTIDE SEQUENCE [LARGE SCALE GENOMIC DNA]</scope>
    <source>
        <strain evidence="1 2">KCCM 42265</strain>
    </source>
</reference>
<evidence type="ECO:0000313" key="1">
    <source>
        <dbReference type="EMBL" id="QLG46915.1"/>
    </source>
</evidence>
<dbReference type="Proteomes" id="UP000509302">
    <property type="component" value="Chromosome"/>
</dbReference>
<keyword evidence="2" id="KW-1185">Reference proteome</keyword>
<name>A0A7H9AUP5_9FLAO</name>
<dbReference type="Pfam" id="PF20242">
    <property type="entry name" value="Emfourin"/>
    <property type="match status" value="1"/>
</dbReference>
<proteinExistence type="predicted"/>
<dbReference type="KEGG" id="cagg:HYG79_16660"/>